<sequence>MAFIISFCAMSIAAILIPLYFVYQDNKRKAAAGKKGQSSKEG</sequence>
<accession>B7B937</accession>
<dbReference type="Proteomes" id="UP000005510">
    <property type="component" value="Unassembled WGS sequence"/>
</dbReference>
<reference evidence="2 3" key="2">
    <citation type="submission" date="2008-10" db="EMBL/GenBank/DDBJ databases">
        <authorList>
            <person name="Fulton L."/>
            <person name="Clifton S."/>
            <person name="Fulton B."/>
            <person name="Xu J."/>
            <person name="Minx P."/>
            <person name="Pepin K.H."/>
            <person name="Johnson M."/>
            <person name="Bhonagiri V."/>
            <person name="Nash W.E."/>
            <person name="Mardis E.R."/>
            <person name="Wilson R.K."/>
        </authorList>
    </citation>
    <scope>NUCLEOTIDE SEQUENCE [LARGE SCALE GENOMIC DNA]</scope>
    <source>
        <strain evidence="2 3">DSM 18315</strain>
    </source>
</reference>
<proteinExistence type="predicted"/>
<organism evidence="2 3">
    <name type="scientific">Parabacteroides johnsonii DSM 18315</name>
    <dbReference type="NCBI Taxonomy" id="537006"/>
    <lineage>
        <taxon>Bacteria</taxon>
        <taxon>Pseudomonadati</taxon>
        <taxon>Bacteroidota</taxon>
        <taxon>Bacteroidia</taxon>
        <taxon>Bacteroidales</taxon>
        <taxon>Tannerellaceae</taxon>
        <taxon>Parabacteroides</taxon>
    </lineage>
</organism>
<dbReference type="HOGENOM" id="CLU_217606_0_0_10"/>
<reference evidence="2 3" key="1">
    <citation type="submission" date="2008-10" db="EMBL/GenBank/DDBJ databases">
        <title>Draft genome sequence of Parabacteroides johnsonii (DSM 18315).</title>
        <authorList>
            <person name="Sudarsanam P."/>
            <person name="Ley R."/>
            <person name="Guruge J."/>
            <person name="Turnbaugh P.J."/>
            <person name="Mahowald M."/>
            <person name="Liep D."/>
            <person name="Gordon J."/>
        </authorList>
    </citation>
    <scope>NUCLEOTIDE SEQUENCE [LARGE SCALE GENOMIC DNA]</scope>
    <source>
        <strain evidence="2 3">DSM 18315</strain>
    </source>
</reference>
<dbReference type="EMBL" id="ABYH01000150">
    <property type="protein sequence ID" value="EEC97055.1"/>
    <property type="molecule type" value="Genomic_DNA"/>
</dbReference>
<evidence type="ECO:0000256" key="1">
    <source>
        <dbReference type="SAM" id="Phobius"/>
    </source>
</evidence>
<keyword evidence="1" id="KW-0472">Membrane</keyword>
<evidence type="ECO:0000313" key="3">
    <source>
        <dbReference type="Proteomes" id="UP000005510"/>
    </source>
</evidence>
<protein>
    <submittedName>
        <fullName evidence="2">Uncharacterized protein</fullName>
    </submittedName>
</protein>
<dbReference type="AlphaFoldDB" id="B7B937"/>
<name>B7B937_9BACT</name>
<keyword evidence="1" id="KW-1133">Transmembrane helix</keyword>
<dbReference type="STRING" id="537006.PRABACTJOHN_01540"/>
<evidence type="ECO:0000313" key="2">
    <source>
        <dbReference type="EMBL" id="EEC97055.1"/>
    </source>
</evidence>
<keyword evidence="1" id="KW-0812">Transmembrane</keyword>
<feature type="transmembrane region" description="Helical" evidence="1">
    <location>
        <begin position="6"/>
        <end position="23"/>
    </location>
</feature>
<comment type="caution">
    <text evidence="2">The sequence shown here is derived from an EMBL/GenBank/DDBJ whole genome shotgun (WGS) entry which is preliminary data.</text>
</comment>
<gene>
    <name evidence="2" type="ORF">PRABACTJOHN_01540</name>
</gene>